<gene>
    <name evidence="2" type="ORF">P856_454</name>
</gene>
<dbReference type="KEGG" id="efk:P856_454"/>
<feature type="transmembrane region" description="Helical" evidence="1">
    <location>
        <begin position="12"/>
        <end position="30"/>
    </location>
</feature>
<sequence length="73" mass="8456">MTYDNLRQIADSWGILYIVAMFLAVVAYTFRSSGRKRANDAAFIPLNEDLFSNREENQRKTLQHKTLNDLSDT</sequence>
<keyword evidence="1" id="KW-0472">Membrane</keyword>
<keyword evidence="3" id="KW-1185">Reference proteome</keyword>
<name>V9TU56_9PROT</name>
<evidence type="ECO:0000313" key="3">
    <source>
        <dbReference type="Proteomes" id="UP000018700"/>
    </source>
</evidence>
<dbReference type="STRING" id="1401328.P856_454"/>
<proteinExistence type="predicted"/>
<dbReference type="RefSeq" id="WP_025300551.1">
    <property type="nucleotide sequence ID" value="NZ_CP006745.1"/>
</dbReference>
<dbReference type="EMBL" id="CP006745">
    <property type="protein sequence ID" value="AHC73672.1"/>
    <property type="molecule type" value="Genomic_DNA"/>
</dbReference>
<accession>V9TU56</accession>
<dbReference type="InterPro" id="IPR008621">
    <property type="entry name" value="Cbb3-typ_cyt_oxidase_comp"/>
</dbReference>
<dbReference type="AlphaFoldDB" id="V9TU56"/>
<dbReference type="HOGENOM" id="CLU_192294_1_0_5"/>
<dbReference type="eggNOG" id="COG4736">
    <property type="taxonomic scope" value="Bacteria"/>
</dbReference>
<keyword evidence="1" id="KW-0812">Transmembrane</keyword>
<reference evidence="2 3" key="1">
    <citation type="journal article" date="2013" name="PLoS ONE">
        <title>Bacterial endosymbiosis in a chordate host: long-term co-evolution and conservation of secondary metabolism.</title>
        <authorList>
            <person name="Kwan J.C."/>
            <person name="Schmidt E.W."/>
        </authorList>
    </citation>
    <scope>NUCLEOTIDE SEQUENCE [LARGE SCALE GENOMIC DNA]</scope>
    <source>
        <strain evidence="3">faulkneri L5</strain>
    </source>
</reference>
<dbReference type="OrthoDB" id="9801588at2"/>
<protein>
    <submittedName>
        <fullName evidence="2">FixQ cytochrome c oxidase</fullName>
    </submittedName>
</protein>
<evidence type="ECO:0000256" key="1">
    <source>
        <dbReference type="SAM" id="Phobius"/>
    </source>
</evidence>
<dbReference type="Proteomes" id="UP000018700">
    <property type="component" value="Chromosome"/>
</dbReference>
<organism evidence="2 3">
    <name type="scientific">Candidatus Endolissoclinum faulkneri L5</name>
    <dbReference type="NCBI Taxonomy" id="1401328"/>
    <lineage>
        <taxon>Bacteria</taxon>
        <taxon>Pseudomonadati</taxon>
        <taxon>Pseudomonadota</taxon>
        <taxon>Alphaproteobacteria</taxon>
        <taxon>Rhodospirillales</taxon>
        <taxon>Rhodospirillaceae</taxon>
        <taxon>Candidatus Endolissoclinum</taxon>
    </lineage>
</organism>
<dbReference type="Pfam" id="PF05545">
    <property type="entry name" value="FixQ"/>
    <property type="match status" value="1"/>
</dbReference>
<dbReference type="CDD" id="cd01324">
    <property type="entry name" value="cbb3_Oxidase_CcoQ"/>
    <property type="match status" value="1"/>
</dbReference>
<keyword evidence="1" id="KW-1133">Transmembrane helix</keyword>
<evidence type="ECO:0000313" key="2">
    <source>
        <dbReference type="EMBL" id="AHC73672.1"/>
    </source>
</evidence>